<dbReference type="AlphaFoldDB" id="A0A330LNB8"/>
<proteinExistence type="predicted"/>
<reference evidence="2" key="1">
    <citation type="submission" date="2018-05" db="EMBL/GenBank/DDBJ databases">
        <authorList>
            <person name="Cea G.-C."/>
            <person name="William W."/>
        </authorList>
    </citation>
    <scope>NUCLEOTIDE SEQUENCE [LARGE SCALE GENOMIC DNA]</scope>
    <source>
        <strain evidence="2">DB21MT 5</strain>
    </source>
</reference>
<dbReference type="Proteomes" id="UP000250163">
    <property type="component" value="Chromosome MORIYA"/>
</dbReference>
<name>A0A330LNB8_9GAMM</name>
<gene>
    <name evidence="1" type="ORF">MORIYA_2019</name>
</gene>
<sequence>MLSMYWHLRNDRDPALLWLRKQVLAVLQTHLHPRLESVL</sequence>
<protein>
    <submittedName>
        <fullName evidence="1">Uncharacterized protein</fullName>
    </submittedName>
</protein>
<accession>A0A330LNB8</accession>
<evidence type="ECO:0000313" key="1">
    <source>
        <dbReference type="EMBL" id="SQD78497.1"/>
    </source>
</evidence>
<organism evidence="1 2">
    <name type="scientific">Moritella yayanosii</name>
    <dbReference type="NCBI Taxonomy" id="69539"/>
    <lineage>
        <taxon>Bacteria</taxon>
        <taxon>Pseudomonadati</taxon>
        <taxon>Pseudomonadota</taxon>
        <taxon>Gammaproteobacteria</taxon>
        <taxon>Alteromonadales</taxon>
        <taxon>Moritellaceae</taxon>
        <taxon>Moritella</taxon>
    </lineage>
</organism>
<dbReference type="EMBL" id="LS483250">
    <property type="protein sequence ID" value="SQD78497.1"/>
    <property type="molecule type" value="Genomic_DNA"/>
</dbReference>
<evidence type="ECO:0000313" key="2">
    <source>
        <dbReference type="Proteomes" id="UP000250163"/>
    </source>
</evidence>
<keyword evidence="2" id="KW-1185">Reference proteome</keyword>
<dbReference type="Gene3D" id="3.40.190.10">
    <property type="entry name" value="Periplasmic binding protein-like II"/>
    <property type="match status" value="1"/>
</dbReference>
<dbReference type="KEGG" id="mya:MORIYA_2019"/>